<organism evidence="2 3">
    <name type="scientific">Anatilimnocola aggregata</name>
    <dbReference type="NCBI Taxonomy" id="2528021"/>
    <lineage>
        <taxon>Bacteria</taxon>
        <taxon>Pseudomonadati</taxon>
        <taxon>Planctomycetota</taxon>
        <taxon>Planctomycetia</taxon>
        <taxon>Pirellulales</taxon>
        <taxon>Pirellulaceae</taxon>
        <taxon>Anatilimnocola</taxon>
    </lineage>
</organism>
<sequence length="95" mass="10629">MQTRTLRRESLVNDDAAVSQLVDARAALQSSNIYVLRKLQVDREGSGIVLRGHVESFYHKQLAQELVRAAVEGVEVLNSLQVVYTPKSDYLTGTR</sequence>
<accession>A0A517YLX6</accession>
<gene>
    <name evidence="2" type="ORF">ETAA8_63790</name>
</gene>
<proteinExistence type="predicted"/>
<dbReference type="Pfam" id="PF04972">
    <property type="entry name" value="BON"/>
    <property type="match status" value="1"/>
</dbReference>
<dbReference type="Gene3D" id="3.30.1340.30">
    <property type="match status" value="1"/>
</dbReference>
<dbReference type="RefSeq" id="WP_238397618.1">
    <property type="nucleotide sequence ID" value="NZ_CP036274.1"/>
</dbReference>
<dbReference type="InterPro" id="IPR007055">
    <property type="entry name" value="BON_dom"/>
</dbReference>
<evidence type="ECO:0000259" key="1">
    <source>
        <dbReference type="Pfam" id="PF04972"/>
    </source>
</evidence>
<dbReference type="AlphaFoldDB" id="A0A517YLX6"/>
<reference evidence="2 3" key="1">
    <citation type="submission" date="2019-02" db="EMBL/GenBank/DDBJ databases">
        <title>Deep-cultivation of Planctomycetes and their phenomic and genomic characterization uncovers novel biology.</title>
        <authorList>
            <person name="Wiegand S."/>
            <person name="Jogler M."/>
            <person name="Boedeker C."/>
            <person name="Pinto D."/>
            <person name="Vollmers J."/>
            <person name="Rivas-Marin E."/>
            <person name="Kohn T."/>
            <person name="Peeters S.H."/>
            <person name="Heuer A."/>
            <person name="Rast P."/>
            <person name="Oberbeckmann S."/>
            <person name="Bunk B."/>
            <person name="Jeske O."/>
            <person name="Meyerdierks A."/>
            <person name="Storesund J.E."/>
            <person name="Kallscheuer N."/>
            <person name="Luecker S."/>
            <person name="Lage O.M."/>
            <person name="Pohl T."/>
            <person name="Merkel B.J."/>
            <person name="Hornburger P."/>
            <person name="Mueller R.-W."/>
            <person name="Bruemmer F."/>
            <person name="Labrenz M."/>
            <person name="Spormann A.M."/>
            <person name="Op den Camp H."/>
            <person name="Overmann J."/>
            <person name="Amann R."/>
            <person name="Jetten M.S.M."/>
            <person name="Mascher T."/>
            <person name="Medema M.H."/>
            <person name="Devos D.P."/>
            <person name="Kaster A.-K."/>
            <person name="Ovreas L."/>
            <person name="Rohde M."/>
            <person name="Galperin M.Y."/>
            <person name="Jogler C."/>
        </authorList>
    </citation>
    <scope>NUCLEOTIDE SEQUENCE [LARGE SCALE GENOMIC DNA]</scope>
    <source>
        <strain evidence="2 3">ETA_A8</strain>
    </source>
</reference>
<feature type="domain" description="BON" evidence="1">
    <location>
        <begin position="38"/>
        <end position="83"/>
    </location>
</feature>
<dbReference type="EMBL" id="CP036274">
    <property type="protein sequence ID" value="QDU31226.1"/>
    <property type="molecule type" value="Genomic_DNA"/>
</dbReference>
<evidence type="ECO:0000313" key="2">
    <source>
        <dbReference type="EMBL" id="QDU31226.1"/>
    </source>
</evidence>
<keyword evidence="3" id="KW-1185">Reference proteome</keyword>
<protein>
    <recommendedName>
        <fullName evidence="1">BON domain-containing protein</fullName>
    </recommendedName>
</protein>
<evidence type="ECO:0000313" key="3">
    <source>
        <dbReference type="Proteomes" id="UP000315017"/>
    </source>
</evidence>
<dbReference type="Proteomes" id="UP000315017">
    <property type="component" value="Chromosome"/>
</dbReference>
<name>A0A517YLX6_9BACT</name>
<dbReference type="KEGG" id="aagg:ETAA8_63790"/>